<dbReference type="GO" id="GO:0050308">
    <property type="term" value="F:sugar-phosphatase activity"/>
    <property type="evidence" value="ECO:0007669"/>
    <property type="project" value="TreeGrafter"/>
</dbReference>
<organism evidence="1 2">
    <name type="scientific">Kumtagia ephedrae</name>
    <dbReference type="NCBI Taxonomy" id="2116701"/>
    <lineage>
        <taxon>Bacteria</taxon>
        <taxon>Pseudomonadati</taxon>
        <taxon>Pseudomonadota</taxon>
        <taxon>Alphaproteobacteria</taxon>
        <taxon>Hyphomicrobiales</taxon>
        <taxon>Phyllobacteriaceae</taxon>
        <taxon>Kumtagia</taxon>
    </lineage>
</organism>
<proteinExistence type="predicted"/>
<dbReference type="NCBIfam" id="TIGR01509">
    <property type="entry name" value="HAD-SF-IA-v3"/>
    <property type="match status" value="1"/>
</dbReference>
<protein>
    <submittedName>
        <fullName evidence="1">HAD family phosphatase</fullName>
    </submittedName>
</protein>
<reference evidence="1 2" key="1">
    <citation type="submission" date="2018-03" db="EMBL/GenBank/DDBJ databases">
        <title>The draft genome of Mesorhizobium sp. 6GN-30.</title>
        <authorList>
            <person name="Liu L."/>
            <person name="Li L."/>
            <person name="Wang T."/>
            <person name="Zhang X."/>
            <person name="Liang L."/>
        </authorList>
    </citation>
    <scope>NUCLEOTIDE SEQUENCE [LARGE SCALE GENOMIC DNA]</scope>
    <source>
        <strain evidence="1 2">6GN30</strain>
    </source>
</reference>
<name>A0A2P7SB77_9HYPH</name>
<dbReference type="EMBL" id="PXYK01000011">
    <property type="protein sequence ID" value="PSJ59611.1"/>
    <property type="molecule type" value="Genomic_DNA"/>
</dbReference>
<dbReference type="InterPro" id="IPR023214">
    <property type="entry name" value="HAD_sf"/>
</dbReference>
<comment type="caution">
    <text evidence="1">The sequence shown here is derived from an EMBL/GenBank/DDBJ whole genome shotgun (WGS) entry which is preliminary data.</text>
</comment>
<evidence type="ECO:0000313" key="1">
    <source>
        <dbReference type="EMBL" id="PSJ59611.1"/>
    </source>
</evidence>
<sequence>MAAERLFIFDCDGVLVDSEPLAAKAYVHAYAGRGLTIGPEVIAECIGMKQADIFTRIEQLTGVVFPAAHADDIWKVTKDIFTEELQPTPGITEFLETLDRPRCVASSSSIERILHSLTLTKLLPHFEGSIFSSSMVKRGKPAPDLFLFAAERLGYAPQDCVVIEDSPFGVQAAVAAGMTVLGFTGGGHSSPAHAAQLRAAGAELVFAGWPAIAAWRRANGL</sequence>
<gene>
    <name evidence="1" type="ORF">C7I84_13365</name>
</gene>
<dbReference type="PANTHER" id="PTHR43481">
    <property type="entry name" value="FRUCTOSE-1-PHOSPHATE PHOSPHATASE"/>
    <property type="match status" value="1"/>
</dbReference>
<dbReference type="InterPro" id="IPR036412">
    <property type="entry name" value="HAD-like_sf"/>
</dbReference>
<dbReference type="RefSeq" id="WP_106772685.1">
    <property type="nucleotide sequence ID" value="NZ_PXYK01000011.1"/>
</dbReference>
<dbReference type="Proteomes" id="UP000241229">
    <property type="component" value="Unassembled WGS sequence"/>
</dbReference>
<dbReference type="OrthoDB" id="9797743at2"/>
<dbReference type="InterPro" id="IPR051806">
    <property type="entry name" value="HAD-like_SPP"/>
</dbReference>
<evidence type="ECO:0000313" key="2">
    <source>
        <dbReference type="Proteomes" id="UP000241229"/>
    </source>
</evidence>
<dbReference type="CDD" id="cd07526">
    <property type="entry name" value="HAD_BPGM_like"/>
    <property type="match status" value="1"/>
</dbReference>
<dbReference type="AlphaFoldDB" id="A0A2P7SB77"/>
<dbReference type="PANTHER" id="PTHR43481:SF4">
    <property type="entry name" value="GLYCEROL-1-PHOSPHATE PHOSPHOHYDROLASE 1-RELATED"/>
    <property type="match status" value="1"/>
</dbReference>
<dbReference type="InterPro" id="IPR006439">
    <property type="entry name" value="HAD-SF_hydro_IA"/>
</dbReference>
<keyword evidence="2" id="KW-1185">Reference proteome</keyword>
<accession>A0A2P7SB77</accession>
<dbReference type="SFLD" id="SFLDG01135">
    <property type="entry name" value="C1.5.6:_HAD__Beta-PGM__Phospha"/>
    <property type="match status" value="1"/>
</dbReference>
<dbReference type="Gene3D" id="1.10.150.240">
    <property type="entry name" value="Putative phosphatase, domain 2"/>
    <property type="match status" value="1"/>
</dbReference>
<dbReference type="SFLD" id="SFLDG01129">
    <property type="entry name" value="C1.5:_HAD__Beta-PGM__Phosphata"/>
    <property type="match status" value="1"/>
</dbReference>
<dbReference type="SUPFAM" id="SSF56784">
    <property type="entry name" value="HAD-like"/>
    <property type="match status" value="1"/>
</dbReference>
<dbReference type="InterPro" id="IPR023198">
    <property type="entry name" value="PGP-like_dom2"/>
</dbReference>
<dbReference type="Pfam" id="PF13419">
    <property type="entry name" value="HAD_2"/>
    <property type="match status" value="1"/>
</dbReference>
<dbReference type="Gene3D" id="3.40.50.1000">
    <property type="entry name" value="HAD superfamily/HAD-like"/>
    <property type="match status" value="1"/>
</dbReference>
<dbReference type="InterPro" id="IPR041492">
    <property type="entry name" value="HAD_2"/>
</dbReference>
<dbReference type="SFLD" id="SFLDS00003">
    <property type="entry name" value="Haloacid_Dehalogenase"/>
    <property type="match status" value="1"/>
</dbReference>